<evidence type="ECO:0000256" key="4">
    <source>
        <dbReference type="ARBA" id="ARBA00022989"/>
    </source>
</evidence>
<evidence type="ECO:0000256" key="3">
    <source>
        <dbReference type="ARBA" id="ARBA00022692"/>
    </source>
</evidence>
<sequence length="473" mass="49791">MPWPRRRCPDLIADVRNAMTVEELPESVLPGADIASERTGQGNGKRNPVSRFFGLLGPGLVTGAADDDPSGIATYSQAGATYGNSMLWTVPLTLPLMMAVQEICDRMALATGQSLGALIRRRFSRGFRVAIGILVALLIIANCLNLAADLNAIGQGMNLLHAGPAFLWSAIAGIAIVVAVTAGSFAMIGRIFKWLCMVLLVYVGVLFVSNVDWADVARGLIGGQVQFSPAYFGLIVGVLGTTISPYMFFWQSAQRIEELRAEKRGGDHAPALDERPRPEAVRRLRNGRVDVFTGMAFSVLIMFAIIASSAATLGAHNSPVTSAAEAAQALEPIAGNYAGILFALGFIGSGVLAVPVLAASGAAGMAGLLNKNWGLDRSPRRAPLFYALLGVGIIAGTILAIVSTDPIGLLVLSAIVNGIAAGPFLIVMMLISRDRTIMGKYRNGKLAATMGWTATAIMCVAGAYGIWYTLIGN</sequence>
<keyword evidence="5 6" id="KW-0472">Membrane</keyword>
<evidence type="ECO:0000256" key="2">
    <source>
        <dbReference type="ARBA" id="ARBA00022448"/>
    </source>
</evidence>
<feature type="transmembrane region" description="Helical" evidence="6">
    <location>
        <begin position="129"/>
        <end position="153"/>
    </location>
</feature>
<protein>
    <submittedName>
        <fullName evidence="7">Divalent metal cation transporter</fullName>
    </submittedName>
</protein>
<keyword evidence="2" id="KW-0813">Transport</keyword>
<dbReference type="InterPro" id="IPR001046">
    <property type="entry name" value="NRAMP_fam"/>
</dbReference>
<proteinExistence type="predicted"/>
<keyword evidence="4 6" id="KW-1133">Transmembrane helix</keyword>
<feature type="transmembrane region" description="Helical" evidence="6">
    <location>
        <begin position="340"/>
        <end position="363"/>
    </location>
</feature>
<evidence type="ECO:0000313" key="7">
    <source>
        <dbReference type="EMBL" id="TFC19032.1"/>
    </source>
</evidence>
<comment type="caution">
    <text evidence="7">The sequence shown here is derived from an EMBL/GenBank/DDBJ whole genome shotgun (WGS) entry which is preliminary data.</text>
</comment>
<name>A0ABY2IKF9_9MICO</name>
<feature type="transmembrane region" description="Helical" evidence="6">
    <location>
        <begin position="231"/>
        <end position="250"/>
    </location>
</feature>
<evidence type="ECO:0000313" key="8">
    <source>
        <dbReference type="Proteomes" id="UP000297604"/>
    </source>
</evidence>
<dbReference type="EMBL" id="SOFS01000027">
    <property type="protein sequence ID" value="TFC19032.1"/>
    <property type="molecule type" value="Genomic_DNA"/>
</dbReference>
<organism evidence="7 8">
    <name type="scientific">Cryobacterium glucosi</name>
    <dbReference type="NCBI Taxonomy" id="1259175"/>
    <lineage>
        <taxon>Bacteria</taxon>
        <taxon>Bacillati</taxon>
        <taxon>Actinomycetota</taxon>
        <taxon>Actinomycetes</taxon>
        <taxon>Micrococcales</taxon>
        <taxon>Microbacteriaceae</taxon>
        <taxon>Cryobacterium</taxon>
    </lineage>
</organism>
<dbReference type="PANTHER" id="PTHR11706:SF33">
    <property type="entry name" value="NATURAL RESISTANCE-ASSOCIATED MACROPHAGE PROTEIN 2"/>
    <property type="match status" value="1"/>
</dbReference>
<comment type="subcellular location">
    <subcellularLocation>
        <location evidence="1">Membrane</location>
        <topology evidence="1">Multi-pass membrane protein</topology>
    </subcellularLocation>
</comment>
<feature type="transmembrane region" description="Helical" evidence="6">
    <location>
        <begin position="194"/>
        <end position="211"/>
    </location>
</feature>
<feature type="transmembrane region" description="Helical" evidence="6">
    <location>
        <begin position="165"/>
        <end position="187"/>
    </location>
</feature>
<accession>A0ABY2IKF9</accession>
<dbReference type="NCBIfam" id="NF037982">
    <property type="entry name" value="Nramp_1"/>
    <property type="match status" value="1"/>
</dbReference>
<gene>
    <name evidence="7" type="ORF">E3O46_12900</name>
</gene>
<reference evidence="7 8" key="1">
    <citation type="submission" date="2019-03" db="EMBL/GenBank/DDBJ databases">
        <title>Genomics of glacier-inhabiting Cryobacterium strains.</title>
        <authorList>
            <person name="Liu Q."/>
            <person name="Xin Y.-H."/>
        </authorList>
    </citation>
    <scope>NUCLEOTIDE SEQUENCE [LARGE SCALE GENOMIC DNA]</scope>
    <source>
        <strain evidence="7 8">MDB1-5</strain>
    </source>
</reference>
<keyword evidence="3 6" id="KW-0812">Transmembrane</keyword>
<evidence type="ECO:0000256" key="5">
    <source>
        <dbReference type="ARBA" id="ARBA00023136"/>
    </source>
</evidence>
<evidence type="ECO:0000256" key="1">
    <source>
        <dbReference type="ARBA" id="ARBA00004141"/>
    </source>
</evidence>
<keyword evidence="8" id="KW-1185">Reference proteome</keyword>
<evidence type="ECO:0000256" key="6">
    <source>
        <dbReference type="SAM" id="Phobius"/>
    </source>
</evidence>
<dbReference type="Proteomes" id="UP000297604">
    <property type="component" value="Unassembled WGS sequence"/>
</dbReference>
<feature type="transmembrane region" description="Helical" evidence="6">
    <location>
        <begin position="384"/>
        <end position="403"/>
    </location>
</feature>
<dbReference type="PANTHER" id="PTHR11706">
    <property type="entry name" value="SOLUTE CARRIER PROTEIN FAMILY 11 MEMBER"/>
    <property type="match status" value="1"/>
</dbReference>
<dbReference type="Pfam" id="PF01566">
    <property type="entry name" value="Nramp"/>
    <property type="match status" value="1"/>
</dbReference>
<feature type="transmembrane region" description="Helical" evidence="6">
    <location>
        <begin position="291"/>
        <end position="311"/>
    </location>
</feature>
<feature type="transmembrane region" description="Helical" evidence="6">
    <location>
        <begin position="409"/>
        <end position="431"/>
    </location>
</feature>
<feature type="transmembrane region" description="Helical" evidence="6">
    <location>
        <begin position="452"/>
        <end position="471"/>
    </location>
</feature>